<dbReference type="PROSITE" id="PS00108">
    <property type="entry name" value="PROTEIN_KINASE_ST"/>
    <property type="match status" value="1"/>
</dbReference>
<reference evidence="9 10" key="1">
    <citation type="submission" date="2019-08" db="EMBL/GenBank/DDBJ databases">
        <title>Deep-cultivation of Planctomycetes and their phenomic and genomic characterization uncovers novel biology.</title>
        <authorList>
            <person name="Wiegand S."/>
            <person name="Jogler M."/>
            <person name="Boedeker C."/>
            <person name="Pinto D."/>
            <person name="Vollmers J."/>
            <person name="Rivas-Marin E."/>
            <person name="Kohn T."/>
            <person name="Peeters S.H."/>
            <person name="Heuer A."/>
            <person name="Rast P."/>
            <person name="Oberbeckmann S."/>
            <person name="Bunk B."/>
            <person name="Jeske O."/>
            <person name="Meyerdierks A."/>
            <person name="Storesund J.E."/>
            <person name="Kallscheuer N."/>
            <person name="Luecker S."/>
            <person name="Lage O.M."/>
            <person name="Pohl T."/>
            <person name="Merkel B.J."/>
            <person name="Hornburger P."/>
            <person name="Mueller R.-W."/>
            <person name="Bruemmer F."/>
            <person name="Labrenz M."/>
            <person name="Spormann A.M."/>
            <person name="Op den Camp H."/>
            <person name="Overmann J."/>
            <person name="Amann R."/>
            <person name="Jetten M.S.M."/>
            <person name="Mascher T."/>
            <person name="Medema M.H."/>
            <person name="Devos D.P."/>
            <person name="Kaster A.-K."/>
            <person name="Ovreas L."/>
            <person name="Rohde M."/>
            <person name="Galperin M.Y."/>
            <person name="Jogler C."/>
        </authorList>
    </citation>
    <scope>NUCLEOTIDE SEQUENCE [LARGE SCALE GENOMIC DNA]</scope>
    <source>
        <strain evidence="9 10">OJF2</strain>
    </source>
</reference>
<evidence type="ECO:0000313" key="10">
    <source>
        <dbReference type="Proteomes" id="UP000324233"/>
    </source>
</evidence>
<dbReference type="InterPro" id="IPR000719">
    <property type="entry name" value="Prot_kinase_dom"/>
</dbReference>
<dbReference type="SUPFAM" id="SSF56112">
    <property type="entry name" value="Protein kinase-like (PK-like)"/>
    <property type="match status" value="1"/>
</dbReference>
<keyword evidence="6 7" id="KW-0067">ATP-binding</keyword>
<dbReference type="InterPro" id="IPR008271">
    <property type="entry name" value="Ser/Thr_kinase_AS"/>
</dbReference>
<dbReference type="AlphaFoldDB" id="A0A5B9VX24"/>
<dbReference type="OrthoDB" id="500858at2"/>
<dbReference type="EC" id="2.7.11.1" evidence="1"/>
<dbReference type="InterPro" id="IPR019734">
    <property type="entry name" value="TPR_rpt"/>
</dbReference>
<evidence type="ECO:0000256" key="2">
    <source>
        <dbReference type="ARBA" id="ARBA00022527"/>
    </source>
</evidence>
<name>A0A5B9VX24_9BACT</name>
<evidence type="ECO:0000313" key="9">
    <source>
        <dbReference type="EMBL" id="QEH32936.1"/>
    </source>
</evidence>
<feature type="domain" description="Protein kinase" evidence="8">
    <location>
        <begin position="98"/>
        <end position="365"/>
    </location>
</feature>
<dbReference type="PANTHER" id="PTHR43289">
    <property type="entry name" value="MITOGEN-ACTIVATED PROTEIN KINASE KINASE KINASE 20-RELATED"/>
    <property type="match status" value="1"/>
</dbReference>
<dbReference type="InterPro" id="IPR017441">
    <property type="entry name" value="Protein_kinase_ATP_BS"/>
</dbReference>
<feature type="binding site" evidence="7">
    <location>
        <position position="127"/>
    </location>
    <ligand>
        <name>ATP</name>
        <dbReference type="ChEBI" id="CHEBI:30616"/>
    </ligand>
</feature>
<evidence type="ECO:0000256" key="7">
    <source>
        <dbReference type="PROSITE-ProRule" id="PRU10141"/>
    </source>
</evidence>
<dbReference type="PROSITE" id="PS00107">
    <property type="entry name" value="PROTEIN_KINASE_ATP"/>
    <property type="match status" value="1"/>
</dbReference>
<dbReference type="KEGG" id="agv:OJF2_14260"/>
<dbReference type="InterPro" id="IPR011009">
    <property type="entry name" value="Kinase-like_dom_sf"/>
</dbReference>
<dbReference type="SUPFAM" id="SSF48452">
    <property type="entry name" value="TPR-like"/>
    <property type="match status" value="1"/>
</dbReference>
<dbReference type="FunFam" id="1.10.510.10:FF:000021">
    <property type="entry name" value="Serine/threonine protein kinase"/>
    <property type="match status" value="1"/>
</dbReference>
<evidence type="ECO:0000256" key="3">
    <source>
        <dbReference type="ARBA" id="ARBA00022679"/>
    </source>
</evidence>
<organism evidence="9 10">
    <name type="scientific">Aquisphaera giovannonii</name>
    <dbReference type="NCBI Taxonomy" id="406548"/>
    <lineage>
        <taxon>Bacteria</taxon>
        <taxon>Pseudomonadati</taxon>
        <taxon>Planctomycetota</taxon>
        <taxon>Planctomycetia</taxon>
        <taxon>Isosphaerales</taxon>
        <taxon>Isosphaeraceae</taxon>
        <taxon>Aquisphaera</taxon>
    </lineage>
</organism>
<proteinExistence type="predicted"/>
<dbReference type="RefSeq" id="WP_148592489.1">
    <property type="nucleotide sequence ID" value="NZ_CP042997.1"/>
</dbReference>
<dbReference type="Proteomes" id="UP000324233">
    <property type="component" value="Chromosome"/>
</dbReference>
<keyword evidence="5 9" id="KW-0418">Kinase</keyword>
<keyword evidence="10" id="KW-1185">Reference proteome</keyword>
<keyword evidence="4 7" id="KW-0547">Nucleotide-binding</keyword>
<evidence type="ECO:0000256" key="4">
    <source>
        <dbReference type="ARBA" id="ARBA00022741"/>
    </source>
</evidence>
<dbReference type="GO" id="GO:0004674">
    <property type="term" value="F:protein serine/threonine kinase activity"/>
    <property type="evidence" value="ECO:0007669"/>
    <property type="project" value="UniProtKB-KW"/>
</dbReference>
<gene>
    <name evidence="9" type="primary">pknB_15</name>
    <name evidence="9" type="ORF">OJF2_14260</name>
</gene>
<protein>
    <recommendedName>
        <fullName evidence="1">non-specific serine/threonine protein kinase</fullName>
        <ecNumber evidence="1">2.7.11.1</ecNumber>
    </recommendedName>
</protein>
<dbReference type="Gene3D" id="1.10.510.10">
    <property type="entry name" value="Transferase(Phosphotransferase) domain 1"/>
    <property type="match status" value="1"/>
</dbReference>
<dbReference type="Pfam" id="PF00069">
    <property type="entry name" value="Pkinase"/>
    <property type="match status" value="1"/>
</dbReference>
<evidence type="ECO:0000256" key="1">
    <source>
        <dbReference type="ARBA" id="ARBA00012513"/>
    </source>
</evidence>
<dbReference type="PANTHER" id="PTHR43289:SF6">
    <property type="entry name" value="SERINE_THREONINE-PROTEIN KINASE NEKL-3"/>
    <property type="match status" value="1"/>
</dbReference>
<dbReference type="CDD" id="cd14014">
    <property type="entry name" value="STKc_PknB_like"/>
    <property type="match status" value="1"/>
</dbReference>
<dbReference type="Gene3D" id="1.25.40.10">
    <property type="entry name" value="Tetratricopeptide repeat domain"/>
    <property type="match status" value="3"/>
</dbReference>
<keyword evidence="3 9" id="KW-0808">Transferase</keyword>
<accession>A0A5B9VX24</accession>
<evidence type="ECO:0000256" key="5">
    <source>
        <dbReference type="ARBA" id="ARBA00022777"/>
    </source>
</evidence>
<keyword evidence="2" id="KW-0723">Serine/threonine-protein kinase</keyword>
<dbReference type="GO" id="GO:0005524">
    <property type="term" value="F:ATP binding"/>
    <property type="evidence" value="ECO:0007669"/>
    <property type="project" value="UniProtKB-UniRule"/>
</dbReference>
<dbReference type="SMART" id="SM00220">
    <property type="entry name" value="S_TKc"/>
    <property type="match status" value="1"/>
</dbReference>
<dbReference type="PROSITE" id="PS50011">
    <property type="entry name" value="PROTEIN_KINASE_DOM"/>
    <property type="match status" value="1"/>
</dbReference>
<dbReference type="Gene3D" id="3.30.200.20">
    <property type="entry name" value="Phosphorylase Kinase, domain 1"/>
    <property type="match status" value="1"/>
</dbReference>
<dbReference type="SMART" id="SM00028">
    <property type="entry name" value="TPR"/>
    <property type="match status" value="4"/>
</dbReference>
<dbReference type="EMBL" id="CP042997">
    <property type="protein sequence ID" value="QEH32936.1"/>
    <property type="molecule type" value="Genomic_DNA"/>
</dbReference>
<dbReference type="InterPro" id="IPR011990">
    <property type="entry name" value="TPR-like_helical_dom_sf"/>
</dbReference>
<evidence type="ECO:0000256" key="6">
    <source>
        <dbReference type="ARBA" id="ARBA00022840"/>
    </source>
</evidence>
<evidence type="ECO:0000259" key="8">
    <source>
        <dbReference type="PROSITE" id="PS50011"/>
    </source>
</evidence>
<sequence>MNEGACLDPARIREILASGEGAMDAESARHLEACEACRGLLERVDANLTRRWRDSLDLEGLSLKGEPLFREAAPAEEATEVRFPRSERPDSLGRLDGFEVLERLGGGSMGTVYRAWDVGLGREVALKVPRPELAARPDLRRRFEREARLASAAVHENLVRIYAVGGQGAEFALPYLVMELIRGESLAAVLAREGRLGPGRAADLVRRVGLGLDAAHATGLVHRDVKPSNILIEARTERPLLADFGVAKPAAEDEARLTIDGARIGTPAYMSPELCSPGGTAGPRSDVFSLGAVLYEAITGERPFRGATAAAVMRQIEHEEPVPPRRLDERLPRDLETICLKCLAKEPGSRYESARALAEELGRFLRGEPIHARPAGRAERLARWARRHPELAAATAAAVAGGALVVALSVAFGVSQRRAAAAIALERDRADTNLARAREAVDRMLTRVAGDRLDRLPADLGHAREGLLRDALEYQLAFLRDRPEDSGLRLDACRARLRAADIQLWLGRLDEAEASYRRGLAELDSLDRASPGQPEVARERAGGLHNFGHLLGARGRDREAVDAYRRSLSTREQVAASTGADEDGRKLVQALDSLGSQLVLSDREEEHAEAAALFDRGRALAESLLARRPDSEELRVQLGAILHNAATDRHRRGDMDGVLRATRRAIEVVDAPRGETIRASRARLLARVLDLQAQALSGLGKAEDAERAYRSAESRLADLASGFPDEPQYRFDVAAIRQNLGNLLQGSGKQAEAVPVLTRARDALAALAAAYPSHYEYREALATACNSLGNAIRTTPGGDPARAEASFRQGLGALAEAQGEAARRPDYRSSLAMLRHNLGDLLHATKKGAEAVPLLRQAVEDERAALDMAPTNRHYRQALSDHYWSLAEASLALRRREEAAAAAEAMPPLFPDRPAESYYAAGFLSRCAAIALNDPSLPAESRAAKAEEHAARAVRHLKAAVEHGFADAANLRTAQAFAPLRGRADFAAVLASILGSPSPAPR</sequence>